<proteinExistence type="predicted"/>
<dbReference type="EMBL" id="AZHW01001676">
    <property type="protein sequence ID" value="ETW92083.1"/>
    <property type="molecule type" value="Genomic_DNA"/>
</dbReference>
<comment type="caution">
    <text evidence="2">The sequence shown here is derived from an EMBL/GenBank/DDBJ whole genome shotgun (WGS) entry which is preliminary data.</text>
</comment>
<feature type="domain" description="Novel STAND NTPase 1" evidence="1">
    <location>
        <begin position="1"/>
        <end position="250"/>
    </location>
</feature>
<dbReference type="Pfam" id="PF20703">
    <property type="entry name" value="nSTAND1"/>
    <property type="match status" value="1"/>
</dbReference>
<protein>
    <recommendedName>
        <fullName evidence="1">Novel STAND NTPase 1 domain-containing protein</fullName>
    </recommendedName>
</protein>
<organism evidence="2 3">
    <name type="scientific">Entotheonella factor</name>
    <dbReference type="NCBI Taxonomy" id="1429438"/>
    <lineage>
        <taxon>Bacteria</taxon>
        <taxon>Pseudomonadati</taxon>
        <taxon>Nitrospinota/Tectimicrobiota group</taxon>
        <taxon>Candidatus Tectimicrobiota</taxon>
        <taxon>Candidatus Entotheonellia</taxon>
        <taxon>Candidatus Entotheonellales</taxon>
        <taxon>Candidatus Entotheonellaceae</taxon>
        <taxon>Candidatus Entotheonella</taxon>
    </lineage>
</organism>
<dbReference type="HOGENOM" id="CLU_1025587_0_0_7"/>
<sequence length="271" mass="31965">MIILDQFEELFQYHRQSSDLQTFIDQLSRSISDPNVPVHLIFVMREDFLGELDVFKKTLIRPFENYYRLERLKDDSARAAIEKPVRLVGFGYEKGLVDCLLKDLVVRMQHERSNPSVVYDQEVRYIDLPYLQIVCNAMWKAISDQQKRKAEQDKKTVQKEPEQYLITTAHYEALGGAEKIIRQHFDQVIEQLPFRDQVLAFELFRYLVTALGTKMAYRADILADDQFLGVPVEWVSNILEHLSGRESRILRSEERPDGTWYEGSLRRFLRI</sequence>
<accession>W4L1X0</accession>
<keyword evidence="3" id="KW-1185">Reference proteome</keyword>
<evidence type="ECO:0000259" key="1">
    <source>
        <dbReference type="Pfam" id="PF20703"/>
    </source>
</evidence>
<dbReference type="Proteomes" id="UP000019141">
    <property type="component" value="Unassembled WGS sequence"/>
</dbReference>
<dbReference type="AlphaFoldDB" id="W4L1X0"/>
<reference evidence="2 3" key="1">
    <citation type="journal article" date="2014" name="Nature">
        <title>An environmental bacterial taxon with a large and distinct metabolic repertoire.</title>
        <authorList>
            <person name="Wilson M.C."/>
            <person name="Mori T."/>
            <person name="Ruckert C."/>
            <person name="Uria A.R."/>
            <person name="Helf M.J."/>
            <person name="Takada K."/>
            <person name="Gernert C."/>
            <person name="Steffens U.A."/>
            <person name="Heycke N."/>
            <person name="Schmitt S."/>
            <person name="Rinke C."/>
            <person name="Helfrich E.J."/>
            <person name="Brachmann A.O."/>
            <person name="Gurgui C."/>
            <person name="Wakimoto T."/>
            <person name="Kracht M."/>
            <person name="Crusemann M."/>
            <person name="Hentschel U."/>
            <person name="Abe I."/>
            <person name="Matsunaga S."/>
            <person name="Kalinowski J."/>
            <person name="Takeyama H."/>
            <person name="Piel J."/>
        </authorList>
    </citation>
    <scope>NUCLEOTIDE SEQUENCE [LARGE SCALE GENOMIC DNA]</scope>
    <source>
        <strain evidence="3">TSY1</strain>
    </source>
</reference>
<gene>
    <name evidence="2" type="ORF">ETSY1_45250</name>
</gene>
<dbReference type="InterPro" id="IPR049052">
    <property type="entry name" value="nSTAND1"/>
</dbReference>
<evidence type="ECO:0000313" key="3">
    <source>
        <dbReference type="Proteomes" id="UP000019141"/>
    </source>
</evidence>
<evidence type="ECO:0000313" key="2">
    <source>
        <dbReference type="EMBL" id="ETW92083.1"/>
    </source>
</evidence>
<name>W4L1X0_ENTF1</name>